<dbReference type="Proteomes" id="UP000236291">
    <property type="component" value="Unassembled WGS sequence"/>
</dbReference>
<comment type="caution">
    <text evidence="2">The sequence shown here is derived from an EMBL/GenBank/DDBJ whole genome shotgun (WGS) entry which is preliminary data.</text>
</comment>
<evidence type="ECO:0000313" key="2">
    <source>
        <dbReference type="EMBL" id="PNX88227.1"/>
    </source>
</evidence>
<reference evidence="2 3" key="2">
    <citation type="journal article" date="2017" name="Front. Plant Sci.">
        <title>Gene Classification and Mining of Molecular Markers Useful in Red Clover (Trifolium pratense) Breeding.</title>
        <authorList>
            <person name="Istvanek J."/>
            <person name="Dluhosova J."/>
            <person name="Dluhos P."/>
            <person name="Patkova L."/>
            <person name="Nedelnik J."/>
            <person name="Repkova J."/>
        </authorList>
    </citation>
    <scope>NUCLEOTIDE SEQUENCE [LARGE SCALE GENOMIC DNA]</scope>
    <source>
        <strain evidence="3">cv. Tatra</strain>
        <tissue evidence="2">Young leaves</tissue>
    </source>
</reference>
<dbReference type="AlphaFoldDB" id="A0A2K3MBR5"/>
<gene>
    <name evidence="2" type="ORF">L195_g044329</name>
</gene>
<feature type="non-terminal residue" evidence="2">
    <location>
        <position position="1"/>
    </location>
</feature>
<proteinExistence type="predicted"/>
<feature type="region of interest" description="Disordered" evidence="1">
    <location>
        <begin position="77"/>
        <end position="117"/>
    </location>
</feature>
<accession>A0A2K3MBR5</accession>
<name>A0A2K3MBR5_TRIPR</name>
<evidence type="ECO:0000256" key="1">
    <source>
        <dbReference type="SAM" id="MobiDB-lite"/>
    </source>
</evidence>
<evidence type="ECO:0000313" key="3">
    <source>
        <dbReference type="Proteomes" id="UP000236291"/>
    </source>
</evidence>
<dbReference type="EMBL" id="ASHM01055959">
    <property type="protein sequence ID" value="PNX88227.1"/>
    <property type="molecule type" value="Genomic_DNA"/>
</dbReference>
<sequence length="117" mass="13291">KCYDKCLNIVDNTCLLCTRISWSKSQRGRKKVEVSTSRFTRSRKSKEVKVVETIILSSDTSESDGTDEDYAEFLKTYNPQESYPRASSSSEEDGSPRSVESKMKPPETLTIESDFDD</sequence>
<protein>
    <submittedName>
        <fullName evidence="2">Uncharacterized protein</fullName>
    </submittedName>
</protein>
<reference evidence="2 3" key="1">
    <citation type="journal article" date="2014" name="Am. J. Bot.">
        <title>Genome assembly and annotation for red clover (Trifolium pratense; Fabaceae).</title>
        <authorList>
            <person name="Istvanek J."/>
            <person name="Jaros M."/>
            <person name="Krenek A."/>
            <person name="Repkova J."/>
        </authorList>
    </citation>
    <scope>NUCLEOTIDE SEQUENCE [LARGE SCALE GENOMIC DNA]</scope>
    <source>
        <strain evidence="3">cv. Tatra</strain>
        <tissue evidence="2">Young leaves</tissue>
    </source>
</reference>
<organism evidence="2 3">
    <name type="scientific">Trifolium pratense</name>
    <name type="common">Red clover</name>
    <dbReference type="NCBI Taxonomy" id="57577"/>
    <lineage>
        <taxon>Eukaryota</taxon>
        <taxon>Viridiplantae</taxon>
        <taxon>Streptophyta</taxon>
        <taxon>Embryophyta</taxon>
        <taxon>Tracheophyta</taxon>
        <taxon>Spermatophyta</taxon>
        <taxon>Magnoliopsida</taxon>
        <taxon>eudicotyledons</taxon>
        <taxon>Gunneridae</taxon>
        <taxon>Pentapetalae</taxon>
        <taxon>rosids</taxon>
        <taxon>fabids</taxon>
        <taxon>Fabales</taxon>
        <taxon>Fabaceae</taxon>
        <taxon>Papilionoideae</taxon>
        <taxon>50 kb inversion clade</taxon>
        <taxon>NPAAA clade</taxon>
        <taxon>Hologalegina</taxon>
        <taxon>IRL clade</taxon>
        <taxon>Trifolieae</taxon>
        <taxon>Trifolium</taxon>
    </lineage>
</organism>